<keyword evidence="2" id="KW-0285">Flavoprotein</keyword>
<protein>
    <submittedName>
        <fullName evidence="9">Glucose-inhibited division protein A</fullName>
    </submittedName>
    <submittedName>
        <fullName evidence="8">tRNA uridine 5-carboxymethylaminomethyl modification enzyme GidA</fullName>
    </submittedName>
</protein>
<dbReference type="EMBL" id="JPGY02000001">
    <property type="protein sequence ID" value="KRU14604.1"/>
    <property type="molecule type" value="Genomic_DNA"/>
</dbReference>
<dbReference type="AlphaFoldDB" id="A0A0H3JAA6"/>
<evidence type="ECO:0000256" key="3">
    <source>
        <dbReference type="ARBA" id="ARBA00022694"/>
    </source>
</evidence>
<dbReference type="InterPro" id="IPR040131">
    <property type="entry name" value="MnmG_N"/>
</dbReference>
<dbReference type="InterPro" id="IPR036188">
    <property type="entry name" value="FAD/NAD-bd_sf"/>
</dbReference>
<feature type="domain" description="MnmG N-terminal" evidence="7">
    <location>
        <begin position="17"/>
        <end position="247"/>
    </location>
</feature>
<evidence type="ECO:0000256" key="2">
    <source>
        <dbReference type="ARBA" id="ARBA00022630"/>
    </source>
</evidence>
<dbReference type="KEGG" id="cpat:CLPA_c33170"/>
<dbReference type="Proteomes" id="UP000028042">
    <property type="component" value="Unassembled WGS sequence"/>
</dbReference>
<gene>
    <name evidence="8" type="ORF">CLPA_c33170</name>
    <name evidence="9" type="ORF">CP6013_03863</name>
</gene>
<evidence type="ECO:0000313" key="11">
    <source>
        <dbReference type="Proteomes" id="UP000030905"/>
    </source>
</evidence>
<evidence type="ECO:0000313" key="8">
    <source>
        <dbReference type="EMBL" id="AJA53371.1"/>
    </source>
</evidence>
<evidence type="ECO:0000256" key="5">
    <source>
        <dbReference type="ARBA" id="ARBA00023027"/>
    </source>
</evidence>
<evidence type="ECO:0000313" key="9">
    <source>
        <dbReference type="EMBL" id="KRU14604.1"/>
    </source>
</evidence>
<comment type="cofactor">
    <cofactor evidence="1">
        <name>FAD</name>
        <dbReference type="ChEBI" id="CHEBI:57692"/>
    </cofactor>
</comment>
<reference evidence="9 10" key="3">
    <citation type="journal article" name="Genome Announc.">
        <title>Improved Draft Genome Sequence of Clostridium pasteurianum Strain ATCC 6013 (DSM 525) Using a Hybrid Next-Generation Sequencing Approach.</title>
        <authorList>
            <person name="Pyne M.E."/>
            <person name="Utturkar S."/>
            <person name="Brown S.D."/>
            <person name="Moo-Young M."/>
            <person name="Chung D.A."/>
            <person name="Chou C.P."/>
        </authorList>
    </citation>
    <scope>NUCLEOTIDE SEQUENCE [LARGE SCALE GENOMIC DNA]</scope>
    <source>
        <strain evidence="9 10">ATCC 6013</strain>
    </source>
</reference>
<evidence type="ECO:0000256" key="1">
    <source>
        <dbReference type="ARBA" id="ARBA00001974"/>
    </source>
</evidence>
<keyword evidence="5" id="KW-0520">NAD</keyword>
<feature type="domain" description="MnmG N-terminal" evidence="7">
    <location>
        <begin position="289"/>
        <end position="365"/>
    </location>
</feature>
<dbReference type="Proteomes" id="UP000030905">
    <property type="component" value="Chromosome"/>
</dbReference>
<accession>A0A0H3JAA6</accession>
<proteinExistence type="predicted"/>
<comment type="subunit">
    <text evidence="6">Homodimer. Heterotetramer of two MnmE and two MnmG subunits.</text>
</comment>
<dbReference type="EMBL" id="CP009268">
    <property type="protein sequence ID" value="AJA53371.1"/>
    <property type="molecule type" value="Genomic_DNA"/>
</dbReference>
<evidence type="ECO:0000259" key="7">
    <source>
        <dbReference type="Pfam" id="PF01134"/>
    </source>
</evidence>
<dbReference type="Pfam" id="PF01134">
    <property type="entry name" value="GIDA"/>
    <property type="match status" value="2"/>
</dbReference>
<organism evidence="8 11">
    <name type="scientific">Clostridium pasteurianum DSM 525 = ATCC 6013</name>
    <dbReference type="NCBI Taxonomy" id="1262449"/>
    <lineage>
        <taxon>Bacteria</taxon>
        <taxon>Bacillati</taxon>
        <taxon>Bacillota</taxon>
        <taxon>Clostridia</taxon>
        <taxon>Eubacteriales</taxon>
        <taxon>Clostridiaceae</taxon>
        <taxon>Clostridium</taxon>
    </lineage>
</organism>
<name>A0A0H3JAA6_CLOPA</name>
<dbReference type="PANTHER" id="PTHR11806:SF0">
    <property type="entry name" value="PROTEIN MTO1 HOMOLOG, MITOCHONDRIAL"/>
    <property type="match status" value="1"/>
</dbReference>
<evidence type="ECO:0000256" key="4">
    <source>
        <dbReference type="ARBA" id="ARBA00022827"/>
    </source>
</evidence>
<evidence type="ECO:0000313" key="10">
    <source>
        <dbReference type="Proteomes" id="UP000028042"/>
    </source>
</evidence>
<dbReference type="GO" id="GO:0030488">
    <property type="term" value="P:tRNA methylation"/>
    <property type="evidence" value="ECO:0007669"/>
    <property type="project" value="TreeGrafter"/>
</dbReference>
<dbReference type="InterPro" id="IPR002218">
    <property type="entry name" value="MnmG-rel"/>
</dbReference>
<dbReference type="GO" id="GO:0050660">
    <property type="term" value="F:flavin adenine dinucleotide binding"/>
    <property type="evidence" value="ECO:0007669"/>
    <property type="project" value="InterPro"/>
</dbReference>
<dbReference type="PANTHER" id="PTHR11806">
    <property type="entry name" value="GLUCOSE INHIBITED DIVISION PROTEIN A"/>
    <property type="match status" value="1"/>
</dbReference>
<sequence length="443" mass="48671">MHMIVIIALIERVVNLKVIIIGGGWAGCATAITAKRAGADVSLYERTDLLLGLGNVGGIMRNNGRYTAAEELINLGAGDLIHITDNNATHKNIHFPSHEHAWPYNVNNIEPEVKKHLINLGIDINTLSKVVKIKKLENKILSIKLENGNFIDGDVFIDATGSTGGMNNCYKYGNGCVMCILRCPTFGGRVSISALAGAKDIVSEREDGSFGAFSGSCEISRESISKDLLDKLDKDGVVTLKIPKEDINLEKLKLKVCQQYALEEFAENLVLLDTGHIKLMTPFYPLDKLRKIKGLEKVRFTDPYSGGKGNSIRYLTAAPRTNDLKVVGIDNLFCAGEKSGFFIGHTEAMCTGSLAGHNAVRYLAKLPPLILPNSTAIGDIISYSNYRVNNTADGKKIKFTFSGAEYFERMKKLGLYSTDNKEIKNRIDKLGLTELYNNKLLHN</sequence>
<reference evidence="9" key="2">
    <citation type="submission" date="2015-10" db="EMBL/GenBank/DDBJ databases">
        <title>Improved Draft Genome Sequence of Clostridium pasteurianum Strain ATCC 6013 (DSM 525) Using a Hybrid Next-Generation Sequencing Approach.</title>
        <authorList>
            <person name="Pyne M.E."/>
            <person name="Utturkar S.M."/>
            <person name="Brown S.D."/>
            <person name="Moo-Young M."/>
            <person name="Chung D.A."/>
            <person name="Chou P.C."/>
        </authorList>
    </citation>
    <scope>NUCLEOTIDE SEQUENCE</scope>
    <source>
        <strain evidence="9">ATCC 6013</strain>
    </source>
</reference>
<keyword evidence="3" id="KW-0819">tRNA processing</keyword>
<dbReference type="SUPFAM" id="SSF51905">
    <property type="entry name" value="FAD/NAD(P)-binding domain"/>
    <property type="match status" value="1"/>
</dbReference>
<keyword evidence="4" id="KW-0274">FAD</keyword>
<evidence type="ECO:0000256" key="6">
    <source>
        <dbReference type="ARBA" id="ARBA00025948"/>
    </source>
</evidence>
<reference evidence="8 11" key="1">
    <citation type="journal article" date="2015" name="Genome Announc.">
        <title>Complete Genome Sequence of the Nitrogen-Fixing and Solvent-Producing Clostridium pasteurianum DSM 525.</title>
        <authorList>
            <person name="Poehlein A."/>
            <person name="Grosse-Honebrink A."/>
            <person name="Zhang Y."/>
            <person name="Minton N.P."/>
            <person name="Daniel R."/>
        </authorList>
    </citation>
    <scope>NUCLEOTIDE SEQUENCE [LARGE SCALE GENOMIC DNA]</scope>
    <source>
        <strain evidence="8">DSM 525</strain>
        <strain evidence="11">DSM 525 / ATCC 6013</strain>
    </source>
</reference>
<dbReference type="GO" id="GO:0002098">
    <property type="term" value="P:tRNA wobble uridine modification"/>
    <property type="evidence" value="ECO:0007669"/>
    <property type="project" value="TreeGrafter"/>
</dbReference>
<dbReference type="KEGG" id="cpae:CPAST_c33170"/>
<dbReference type="eggNOG" id="COG1206">
    <property type="taxonomic scope" value="Bacteria"/>
</dbReference>
<keyword evidence="11" id="KW-1185">Reference proteome</keyword>
<dbReference type="Gene3D" id="3.50.50.60">
    <property type="entry name" value="FAD/NAD(P)-binding domain"/>
    <property type="match status" value="2"/>
</dbReference>
<dbReference type="PATRIC" id="fig|1262449.7.peg.3361"/>